<sequence length="441" mass="50467">MLNIQEEFDECERKGTWRMEFQKINIASHQYDYSTTEAKKEVNKPYNRYRDVSPYNHTRIVLGNGTSDYINASLVTETRANRRYILAQGPLPTTIGHFWQMIWEQKSKAVIMLNNIIEKGTRKCAQYYPVNHSNLQTIQCEQTDLQVSILREDEHSFYTVRTLELKNRKTNESTEVLHLHYTRWPDFGVPKSPEAFLKFLHHVRQTGSLSEDVGPPVIHCSAGIGRSGTFCLVDTCLVLIEKAGHLNGVSVKELLLEMRRCRMGLIQTHDQLRFSYLAILAGARAILDGKGLESLAREVSHSDHTDGEEDAPPPLPRKLKRPHSPGEQDSNDTKTARQEDANDVKSQDHDGNPGTSETELRRRRREEKTRAMQDKLGEIRSKQRKSEWWRKHRSLFRYLGVGLGLGLGVCALFLYRWFYGGAVPPLPPIMGDEPPAVYPGD</sequence>
<feature type="compositionally biased region" description="Basic and acidic residues" evidence="12">
    <location>
        <begin position="366"/>
        <end position="378"/>
    </location>
</feature>
<evidence type="ECO:0000256" key="7">
    <source>
        <dbReference type="ARBA" id="ARBA00022824"/>
    </source>
</evidence>
<dbReference type="GO" id="GO:0005634">
    <property type="term" value="C:nucleus"/>
    <property type="evidence" value="ECO:0007669"/>
    <property type="project" value="TreeGrafter"/>
</dbReference>
<accession>A0A914BQT1</accession>
<feature type="binding site" evidence="11">
    <location>
        <begin position="220"/>
        <end position="226"/>
    </location>
    <ligand>
        <name>substrate</name>
    </ligand>
</feature>
<dbReference type="InterPro" id="IPR051985">
    <property type="entry name" value="NR_tyrosine_phosphatase"/>
</dbReference>
<keyword evidence="7" id="KW-0256">Endoplasmic reticulum</keyword>
<dbReference type="PROSITE" id="PS50056">
    <property type="entry name" value="TYR_PHOSPHATASE_2"/>
    <property type="match status" value="1"/>
</dbReference>
<dbReference type="GO" id="GO:0005783">
    <property type="term" value="C:endoplasmic reticulum"/>
    <property type="evidence" value="ECO:0007669"/>
    <property type="project" value="UniProtKB-SubCell"/>
</dbReference>
<keyword evidence="17" id="KW-1185">Reference proteome</keyword>
<comment type="similarity">
    <text evidence="3">Belongs to the protein-tyrosine phosphatase family. Non-receptor class 1 subfamily.</text>
</comment>
<dbReference type="InterPro" id="IPR003595">
    <property type="entry name" value="Tyr_Pase_cat"/>
</dbReference>
<dbReference type="InterPro" id="IPR012265">
    <property type="entry name" value="Ptpn1/Ptpn2"/>
</dbReference>
<dbReference type="OrthoDB" id="9450131at2759"/>
<feature type="region of interest" description="Disordered" evidence="12">
    <location>
        <begin position="297"/>
        <end position="378"/>
    </location>
</feature>
<keyword evidence="13" id="KW-0812">Transmembrane</keyword>
<evidence type="ECO:0000256" key="1">
    <source>
        <dbReference type="ARBA" id="ARBA00004240"/>
    </source>
</evidence>
<dbReference type="SMART" id="SM00404">
    <property type="entry name" value="PTPc_motif"/>
    <property type="match status" value="1"/>
</dbReference>
<dbReference type="OMA" id="EYTCNES"/>
<dbReference type="Gene3D" id="3.90.190.10">
    <property type="entry name" value="Protein tyrosine phosphatase superfamily"/>
    <property type="match status" value="1"/>
</dbReference>
<evidence type="ECO:0000256" key="6">
    <source>
        <dbReference type="ARBA" id="ARBA00022801"/>
    </source>
</evidence>
<dbReference type="PIRSF" id="PIRSF000926">
    <property type="entry name" value="Tyr-Ptase_nr1"/>
    <property type="match status" value="1"/>
</dbReference>
<dbReference type="GO" id="GO:0046426">
    <property type="term" value="P:negative regulation of receptor signaling pathway via JAK-STAT"/>
    <property type="evidence" value="ECO:0007669"/>
    <property type="project" value="TreeGrafter"/>
</dbReference>
<organism evidence="16 17">
    <name type="scientific">Patiria miniata</name>
    <name type="common">Bat star</name>
    <name type="synonym">Asterina miniata</name>
    <dbReference type="NCBI Taxonomy" id="46514"/>
    <lineage>
        <taxon>Eukaryota</taxon>
        <taxon>Metazoa</taxon>
        <taxon>Echinodermata</taxon>
        <taxon>Eleutherozoa</taxon>
        <taxon>Asterozoa</taxon>
        <taxon>Asteroidea</taxon>
        <taxon>Valvatacea</taxon>
        <taxon>Valvatida</taxon>
        <taxon>Asterinidae</taxon>
        <taxon>Patiria</taxon>
    </lineage>
</organism>
<evidence type="ECO:0000256" key="5">
    <source>
        <dbReference type="ARBA" id="ARBA00022553"/>
    </source>
</evidence>
<dbReference type="SMART" id="SM00194">
    <property type="entry name" value="PTPc"/>
    <property type="match status" value="1"/>
</dbReference>
<dbReference type="EnsemblMetazoa" id="XM_038222735.1">
    <property type="protein sequence ID" value="XP_038078663.1"/>
    <property type="gene ID" value="LOC119745990"/>
</dbReference>
<evidence type="ECO:0000256" key="3">
    <source>
        <dbReference type="ARBA" id="ARBA00009701"/>
    </source>
</evidence>
<dbReference type="PRINTS" id="PR00700">
    <property type="entry name" value="PRTYPHPHTASE"/>
</dbReference>
<name>A0A914BQT1_PATMI</name>
<dbReference type="InterPro" id="IPR000242">
    <property type="entry name" value="PTP_cat"/>
</dbReference>
<proteinExistence type="inferred from homology"/>
<feature type="binding site" evidence="11">
    <location>
        <position position="186"/>
    </location>
    <ligand>
        <name>substrate</name>
    </ligand>
</feature>
<feature type="binding site" evidence="11">
    <location>
        <position position="267"/>
    </location>
    <ligand>
        <name>substrate</name>
    </ligand>
</feature>
<evidence type="ECO:0000256" key="10">
    <source>
        <dbReference type="PIRSR" id="PIRSR000926-1"/>
    </source>
</evidence>
<dbReference type="InterPro" id="IPR000387">
    <property type="entry name" value="Tyr_Pase_dom"/>
</dbReference>
<dbReference type="GO" id="GO:0019901">
    <property type="term" value="F:protein kinase binding"/>
    <property type="evidence" value="ECO:0007669"/>
    <property type="project" value="TreeGrafter"/>
</dbReference>
<reference evidence="16" key="1">
    <citation type="submission" date="2022-11" db="UniProtKB">
        <authorList>
            <consortium name="EnsemblMetazoa"/>
        </authorList>
    </citation>
    <scope>IDENTIFICATION</scope>
</reference>
<dbReference type="PANTHER" id="PTHR46047">
    <property type="entry name" value="TYROSINE-PROTEIN PHOSPHATASE NON-RECEPTOR TYPE 61F"/>
    <property type="match status" value="1"/>
</dbReference>
<evidence type="ECO:0000256" key="13">
    <source>
        <dbReference type="SAM" id="Phobius"/>
    </source>
</evidence>
<comment type="subcellular location">
    <subcellularLocation>
        <location evidence="2">Endomembrane system</location>
    </subcellularLocation>
    <subcellularLocation>
        <location evidence="1">Endoplasmic reticulum</location>
    </subcellularLocation>
</comment>
<dbReference type="RefSeq" id="XP_038078663.1">
    <property type="nucleotide sequence ID" value="XM_038222735.1"/>
</dbReference>
<dbReference type="AlphaFoldDB" id="A0A914BQT1"/>
<keyword evidence="5" id="KW-0597">Phosphoprotein</keyword>
<keyword evidence="8" id="KW-0904">Protein phosphatase</keyword>
<dbReference type="GO" id="GO:0004726">
    <property type="term" value="F:non-membrane spanning protein tyrosine phosphatase activity"/>
    <property type="evidence" value="ECO:0007669"/>
    <property type="project" value="TreeGrafter"/>
</dbReference>
<feature type="domain" description="Tyrosine-protein phosphatase" evidence="14">
    <location>
        <begin position="17"/>
        <end position="282"/>
    </location>
</feature>
<feature type="transmembrane region" description="Helical" evidence="13">
    <location>
        <begin position="395"/>
        <end position="418"/>
    </location>
</feature>
<evidence type="ECO:0000256" key="11">
    <source>
        <dbReference type="PIRSR" id="PIRSR000926-2"/>
    </source>
</evidence>
<evidence type="ECO:0000256" key="12">
    <source>
        <dbReference type="SAM" id="MobiDB-lite"/>
    </source>
</evidence>
<evidence type="ECO:0000256" key="8">
    <source>
        <dbReference type="ARBA" id="ARBA00022912"/>
    </source>
</evidence>
<dbReference type="EC" id="3.1.3.48" evidence="4"/>
<dbReference type="SUPFAM" id="SSF52799">
    <property type="entry name" value="(Phosphotyrosine protein) phosphatases II"/>
    <property type="match status" value="1"/>
</dbReference>
<evidence type="ECO:0000259" key="15">
    <source>
        <dbReference type="PROSITE" id="PS50056"/>
    </source>
</evidence>
<protein>
    <recommendedName>
        <fullName evidence="4">protein-tyrosine-phosphatase</fullName>
        <ecNumber evidence="4">3.1.3.48</ecNumber>
    </recommendedName>
</protein>
<dbReference type="GeneID" id="119745990"/>
<feature type="active site" description="Phosphocysteine intermediate" evidence="10">
    <location>
        <position position="220"/>
    </location>
</feature>
<dbReference type="InterPro" id="IPR016130">
    <property type="entry name" value="Tyr_Pase_AS"/>
</dbReference>
<dbReference type="InterPro" id="IPR029021">
    <property type="entry name" value="Prot-tyrosine_phosphatase-like"/>
</dbReference>
<dbReference type="Proteomes" id="UP000887568">
    <property type="component" value="Unplaced"/>
</dbReference>
<dbReference type="GO" id="GO:0070373">
    <property type="term" value="P:negative regulation of ERK1 and ERK2 cascade"/>
    <property type="evidence" value="ECO:0007669"/>
    <property type="project" value="TreeGrafter"/>
</dbReference>
<keyword evidence="6" id="KW-0378">Hydrolase</keyword>
<dbReference type="PROSITE" id="PS50055">
    <property type="entry name" value="TYR_PHOSPHATASE_PTP"/>
    <property type="match status" value="1"/>
</dbReference>
<evidence type="ECO:0000256" key="9">
    <source>
        <dbReference type="ARBA" id="ARBA00023136"/>
    </source>
</evidence>
<keyword evidence="9 13" id="KW-0472">Membrane</keyword>
<dbReference type="Pfam" id="PF00102">
    <property type="entry name" value="Y_phosphatase"/>
    <property type="match status" value="1"/>
</dbReference>
<keyword evidence="13" id="KW-1133">Transmembrane helix</keyword>
<evidence type="ECO:0000259" key="14">
    <source>
        <dbReference type="PROSITE" id="PS50055"/>
    </source>
</evidence>
<dbReference type="PANTHER" id="PTHR46047:SF3">
    <property type="entry name" value="TYROSINE-PROTEIN PHOSPHATASE NON-RECEPTOR TYPE 61F"/>
    <property type="match status" value="1"/>
</dbReference>
<evidence type="ECO:0000313" key="16">
    <source>
        <dbReference type="EnsemblMetazoa" id="XP_038078663.1"/>
    </source>
</evidence>
<evidence type="ECO:0000256" key="2">
    <source>
        <dbReference type="ARBA" id="ARBA00004308"/>
    </source>
</evidence>
<feature type="domain" description="Tyrosine specific protein phosphatases" evidence="15">
    <location>
        <begin position="194"/>
        <end position="273"/>
    </location>
</feature>
<dbReference type="PROSITE" id="PS00383">
    <property type="entry name" value="TYR_PHOSPHATASE_1"/>
    <property type="match status" value="1"/>
</dbReference>
<dbReference type="CDD" id="cd14545">
    <property type="entry name" value="PTPc-N1_2"/>
    <property type="match status" value="1"/>
</dbReference>
<evidence type="ECO:0000313" key="17">
    <source>
        <dbReference type="Proteomes" id="UP000887568"/>
    </source>
</evidence>
<feature type="compositionally biased region" description="Basic and acidic residues" evidence="12">
    <location>
        <begin position="331"/>
        <end position="351"/>
    </location>
</feature>
<evidence type="ECO:0000256" key="4">
    <source>
        <dbReference type="ARBA" id="ARBA00013064"/>
    </source>
</evidence>